<evidence type="ECO:0000259" key="2">
    <source>
        <dbReference type="SMART" id="SM00717"/>
    </source>
</evidence>
<dbReference type="AlphaFoldDB" id="A0A6A5JYR1"/>
<dbReference type="OrthoDB" id="20872at2759"/>
<dbReference type="SUPFAM" id="SSF46689">
    <property type="entry name" value="Homeodomain-like"/>
    <property type="match status" value="1"/>
</dbReference>
<dbReference type="InterPro" id="IPR011993">
    <property type="entry name" value="PH-like_dom_sf"/>
</dbReference>
<proteinExistence type="predicted"/>
<dbReference type="EMBL" id="ML975512">
    <property type="protein sequence ID" value="KAF1828670.1"/>
    <property type="molecule type" value="Genomic_DNA"/>
</dbReference>
<feature type="compositionally biased region" description="Acidic residues" evidence="1">
    <location>
        <begin position="189"/>
        <end position="206"/>
    </location>
</feature>
<feature type="region of interest" description="Disordered" evidence="1">
    <location>
        <begin position="1"/>
        <end position="44"/>
    </location>
</feature>
<dbReference type="InterPro" id="IPR001005">
    <property type="entry name" value="SANT/Myb"/>
</dbReference>
<name>A0A6A5JYR1_9PLEO</name>
<feature type="region of interest" description="Disordered" evidence="1">
    <location>
        <begin position="187"/>
        <end position="212"/>
    </location>
</feature>
<dbReference type="Gene3D" id="2.30.29.30">
    <property type="entry name" value="Pleckstrin-homology domain (PH domain)/Phosphotyrosine-binding domain (PTB)"/>
    <property type="match status" value="1"/>
</dbReference>
<dbReference type="PANTHER" id="PTHR35391:SF5">
    <property type="entry name" value="DUF6590 DOMAIN-CONTAINING PROTEIN"/>
    <property type="match status" value="1"/>
</dbReference>
<dbReference type="Gene3D" id="1.10.10.60">
    <property type="entry name" value="Homeodomain-like"/>
    <property type="match status" value="1"/>
</dbReference>
<gene>
    <name evidence="3" type="ORF">BDW02DRAFT_211004</name>
</gene>
<dbReference type="SMART" id="SM00717">
    <property type="entry name" value="SANT"/>
    <property type="match status" value="1"/>
</dbReference>
<evidence type="ECO:0000313" key="4">
    <source>
        <dbReference type="Proteomes" id="UP000800040"/>
    </source>
</evidence>
<reference evidence="3" key="1">
    <citation type="submission" date="2020-01" db="EMBL/GenBank/DDBJ databases">
        <authorList>
            <consortium name="DOE Joint Genome Institute"/>
            <person name="Haridas S."/>
            <person name="Albert R."/>
            <person name="Binder M."/>
            <person name="Bloem J."/>
            <person name="Labutti K."/>
            <person name="Salamov A."/>
            <person name="Andreopoulos B."/>
            <person name="Baker S.E."/>
            <person name="Barry K."/>
            <person name="Bills G."/>
            <person name="Bluhm B.H."/>
            <person name="Cannon C."/>
            <person name="Castanera R."/>
            <person name="Culley D.E."/>
            <person name="Daum C."/>
            <person name="Ezra D."/>
            <person name="Gonzalez J.B."/>
            <person name="Henrissat B."/>
            <person name="Kuo A."/>
            <person name="Liang C."/>
            <person name="Lipzen A."/>
            <person name="Lutzoni F."/>
            <person name="Magnuson J."/>
            <person name="Mondo S."/>
            <person name="Nolan M."/>
            <person name="Ohm R."/>
            <person name="Pangilinan J."/>
            <person name="Park H.-J."/>
            <person name="Ramirez L."/>
            <person name="Alfaro M."/>
            <person name="Sun H."/>
            <person name="Tritt A."/>
            <person name="Yoshinaga Y."/>
            <person name="Zwiers L.-H."/>
            <person name="Turgeon B.G."/>
            <person name="Goodwin S.B."/>
            <person name="Spatafora J.W."/>
            <person name="Crous P.W."/>
            <person name="Grigoriev I.V."/>
        </authorList>
    </citation>
    <scope>NUCLEOTIDE SEQUENCE</scope>
    <source>
        <strain evidence="3">P77</strain>
    </source>
</reference>
<evidence type="ECO:0000313" key="3">
    <source>
        <dbReference type="EMBL" id="KAF1828670.1"/>
    </source>
</evidence>
<dbReference type="Pfam" id="PF26082">
    <property type="entry name" value="zf-C2H2_AcuF"/>
    <property type="match status" value="1"/>
</dbReference>
<organism evidence="3 4">
    <name type="scientific">Decorospora gaudefroyi</name>
    <dbReference type="NCBI Taxonomy" id="184978"/>
    <lineage>
        <taxon>Eukaryota</taxon>
        <taxon>Fungi</taxon>
        <taxon>Dikarya</taxon>
        <taxon>Ascomycota</taxon>
        <taxon>Pezizomycotina</taxon>
        <taxon>Dothideomycetes</taxon>
        <taxon>Pleosporomycetidae</taxon>
        <taxon>Pleosporales</taxon>
        <taxon>Pleosporineae</taxon>
        <taxon>Pleosporaceae</taxon>
        <taxon>Decorospora</taxon>
    </lineage>
</organism>
<evidence type="ECO:0000256" key="1">
    <source>
        <dbReference type="SAM" id="MobiDB-lite"/>
    </source>
</evidence>
<feature type="compositionally biased region" description="Polar residues" evidence="1">
    <location>
        <begin position="35"/>
        <end position="44"/>
    </location>
</feature>
<feature type="region of interest" description="Disordered" evidence="1">
    <location>
        <begin position="473"/>
        <end position="505"/>
    </location>
</feature>
<protein>
    <recommendedName>
        <fullName evidence="2">Myb-like domain-containing protein</fullName>
    </recommendedName>
</protein>
<dbReference type="InterPro" id="IPR009057">
    <property type="entry name" value="Homeodomain-like_sf"/>
</dbReference>
<feature type="domain" description="Myb-like" evidence="2">
    <location>
        <begin position="649"/>
        <end position="697"/>
    </location>
</feature>
<dbReference type="InterPro" id="IPR055236">
    <property type="entry name" value="EVH1_PP4R3"/>
</dbReference>
<feature type="compositionally biased region" description="Basic and acidic residues" evidence="1">
    <location>
        <begin position="13"/>
        <end position="25"/>
    </location>
</feature>
<dbReference type="CDD" id="cd00167">
    <property type="entry name" value="SANT"/>
    <property type="match status" value="1"/>
</dbReference>
<feature type="compositionally biased region" description="Polar residues" evidence="1">
    <location>
        <begin position="296"/>
        <end position="309"/>
    </location>
</feature>
<accession>A0A6A5JYR1</accession>
<keyword evidence="4" id="KW-1185">Reference proteome</keyword>
<dbReference type="PANTHER" id="PTHR35391">
    <property type="entry name" value="C2H2-TYPE DOMAIN-CONTAINING PROTEIN-RELATED"/>
    <property type="match status" value="1"/>
</dbReference>
<feature type="region of interest" description="Disordered" evidence="1">
    <location>
        <begin position="293"/>
        <end position="333"/>
    </location>
</feature>
<dbReference type="Proteomes" id="UP000800040">
    <property type="component" value="Unassembled WGS sequence"/>
</dbReference>
<dbReference type="Pfam" id="PF22972">
    <property type="entry name" value="EVH1_PP4R3"/>
    <property type="match status" value="1"/>
</dbReference>
<sequence>MQTRKRSGSLTRRGYDDRASQKPHEAVNSFLPPKNGTSPLDQNSLSAYALDSSDQIQRWQESAASVAEHQDPRIAARLGRAALDCLAYLLKISDTALISRREKNVLRRCHATLKLWTDGHGMWSGELDHVLERSKHLHHTTLSVLNSLCGVLLVGMKPFPENPEVAQLRETTAEVCSQTKWLLTSFEESKDDGDSSDSDTSSDDPEQNGMSRIVEDTKTYTECLVDLSAALQCPAVDKEQEDGASILKVEERAAHDYHTQLLLAKYPSAQVDLIETLGKISWDRYQRMVRERERNANGQAHTEPQAHQHTTVKSHLSHSEFQDSGLGTSLPSAPPTSYAETVISFMTRIGGGKRIQIPSLSTEAKSGARFECNACGRQIQATTNREWRKHLFLDLEPYTCFYVNCSWSTTTFSDRQFWSKHLELDHKLGPSWKAIQCPLCLEKTESGKSAILIHFARHMEDIALAALPRDIDSDAESEASSESHLTAENPPGELANGRSEDEITGIAPHDDKVDAKEVETDSHSPMAPGSGHLDEYLIDGHRCQVYERELGINNSIHLGKLIHLGAGRCRLVAISEYHIRLIVRDERDPSIRLVDLRLRRDCNFEIKPNKYLVWTAKDGTGMALYFEQFEGLAETWSSITSNYGTSRTLSSYWSLFDHTMFRDCVEIYGTNWATIEMMIGTKNTTMLKNRYLRLVEQGDSTLRNKQT</sequence>
<dbReference type="InterPro" id="IPR058925">
    <property type="entry name" value="zf-C2H2_AcuF"/>
</dbReference>